<dbReference type="EMBL" id="MNCJ02000328">
    <property type="protein sequence ID" value="KAF5774080.1"/>
    <property type="molecule type" value="Genomic_DNA"/>
</dbReference>
<name>A0A9K3EJ15_HELAN</name>
<keyword evidence="1" id="KW-0812">Transmembrane</keyword>
<keyword evidence="1" id="KW-0472">Membrane</keyword>
<organism evidence="2 3">
    <name type="scientific">Helianthus annuus</name>
    <name type="common">Common sunflower</name>
    <dbReference type="NCBI Taxonomy" id="4232"/>
    <lineage>
        <taxon>Eukaryota</taxon>
        <taxon>Viridiplantae</taxon>
        <taxon>Streptophyta</taxon>
        <taxon>Embryophyta</taxon>
        <taxon>Tracheophyta</taxon>
        <taxon>Spermatophyta</taxon>
        <taxon>Magnoliopsida</taxon>
        <taxon>eudicotyledons</taxon>
        <taxon>Gunneridae</taxon>
        <taxon>Pentapetalae</taxon>
        <taxon>asterids</taxon>
        <taxon>campanulids</taxon>
        <taxon>Asterales</taxon>
        <taxon>Asteraceae</taxon>
        <taxon>Asteroideae</taxon>
        <taxon>Heliantheae alliance</taxon>
        <taxon>Heliantheae</taxon>
        <taxon>Helianthus</taxon>
    </lineage>
</organism>
<evidence type="ECO:0000313" key="2">
    <source>
        <dbReference type="EMBL" id="KAF5774080.1"/>
    </source>
</evidence>
<accession>A0A9K3EJ15</accession>
<comment type="caution">
    <text evidence="2">The sequence shown here is derived from an EMBL/GenBank/DDBJ whole genome shotgun (WGS) entry which is preliminary data.</text>
</comment>
<reference evidence="2" key="2">
    <citation type="submission" date="2020-06" db="EMBL/GenBank/DDBJ databases">
        <title>Helianthus annuus Genome sequencing and assembly Release 2.</title>
        <authorList>
            <person name="Gouzy J."/>
            <person name="Langlade N."/>
            <person name="Munos S."/>
        </authorList>
    </citation>
    <scope>NUCLEOTIDE SEQUENCE</scope>
    <source>
        <tissue evidence="2">Leaves</tissue>
    </source>
</reference>
<keyword evidence="1" id="KW-1133">Transmembrane helix</keyword>
<proteinExistence type="predicted"/>
<keyword evidence="3" id="KW-1185">Reference proteome</keyword>
<evidence type="ECO:0000256" key="1">
    <source>
        <dbReference type="SAM" id="Phobius"/>
    </source>
</evidence>
<dbReference type="AlphaFoldDB" id="A0A9K3EJ15"/>
<dbReference type="Gramene" id="mRNA:HanXRQr2_Chr13g0596151">
    <property type="protein sequence ID" value="mRNA:HanXRQr2_Chr13g0596151"/>
    <property type="gene ID" value="HanXRQr2_Chr13g0596151"/>
</dbReference>
<reference evidence="2" key="1">
    <citation type="journal article" date="2017" name="Nature">
        <title>The sunflower genome provides insights into oil metabolism, flowering and Asterid evolution.</title>
        <authorList>
            <person name="Badouin H."/>
            <person name="Gouzy J."/>
            <person name="Grassa C.J."/>
            <person name="Murat F."/>
            <person name="Staton S.E."/>
            <person name="Cottret L."/>
            <person name="Lelandais-Briere C."/>
            <person name="Owens G.L."/>
            <person name="Carrere S."/>
            <person name="Mayjonade B."/>
            <person name="Legrand L."/>
            <person name="Gill N."/>
            <person name="Kane N.C."/>
            <person name="Bowers J.E."/>
            <person name="Hubner S."/>
            <person name="Bellec A."/>
            <person name="Berard A."/>
            <person name="Berges H."/>
            <person name="Blanchet N."/>
            <person name="Boniface M.C."/>
            <person name="Brunel D."/>
            <person name="Catrice O."/>
            <person name="Chaidir N."/>
            <person name="Claudel C."/>
            <person name="Donnadieu C."/>
            <person name="Faraut T."/>
            <person name="Fievet G."/>
            <person name="Helmstetter N."/>
            <person name="King M."/>
            <person name="Knapp S.J."/>
            <person name="Lai Z."/>
            <person name="Le Paslier M.C."/>
            <person name="Lippi Y."/>
            <person name="Lorenzon L."/>
            <person name="Mandel J.R."/>
            <person name="Marage G."/>
            <person name="Marchand G."/>
            <person name="Marquand E."/>
            <person name="Bret-Mestries E."/>
            <person name="Morien E."/>
            <person name="Nambeesan S."/>
            <person name="Nguyen T."/>
            <person name="Pegot-Espagnet P."/>
            <person name="Pouilly N."/>
            <person name="Raftis F."/>
            <person name="Sallet E."/>
            <person name="Schiex T."/>
            <person name="Thomas J."/>
            <person name="Vandecasteele C."/>
            <person name="Vares D."/>
            <person name="Vear F."/>
            <person name="Vautrin S."/>
            <person name="Crespi M."/>
            <person name="Mangin B."/>
            <person name="Burke J.M."/>
            <person name="Salse J."/>
            <person name="Munos S."/>
            <person name="Vincourt P."/>
            <person name="Rieseberg L.H."/>
            <person name="Langlade N.B."/>
        </authorList>
    </citation>
    <scope>NUCLEOTIDE SEQUENCE</scope>
    <source>
        <tissue evidence="2">Leaves</tissue>
    </source>
</reference>
<evidence type="ECO:0000313" key="3">
    <source>
        <dbReference type="Proteomes" id="UP000215914"/>
    </source>
</evidence>
<gene>
    <name evidence="2" type="ORF">HanXRQr2_Chr13g0596151</name>
</gene>
<sequence>MAVDTNIQIPIVQKCFSRVFRHKWSHVIIHQPCEIQVTIFGFIAKILPVYFVLNLRYVTRSMWERLCEFGYFTHSTTIWVESQHLVFKFFHPFEDELELSFRNRILHIIGFDLEWVESLRSTLRLKSAVVGVPLGKPV</sequence>
<feature type="transmembrane region" description="Helical" evidence="1">
    <location>
        <begin position="35"/>
        <end position="55"/>
    </location>
</feature>
<dbReference type="Proteomes" id="UP000215914">
    <property type="component" value="Unassembled WGS sequence"/>
</dbReference>
<protein>
    <submittedName>
        <fullName evidence="2">Uncharacterized protein</fullName>
    </submittedName>
</protein>